<accession>A0AC61KZS7</accession>
<name>A0AC61KZS7_9EURY</name>
<sequence>MFTMSSDTFREIFKDLDRSLIPSNRFYSAHRRENDLELLEDHSDLCSDYFLHIIDELGLEPILDGLISDLFGEQQRTEIKQIISFAIYYHDIGKLNPNFQKVKVKGIRASGNTRHSFFSDRVLTSFLLGKFPELRGAIYLAVNIVWSHHGKLSDFTTDDYFESSEEREIIRKILQITNIEGAIISEDDKREFFISGSKWHETFLLVKLLYSLLVLSDSYSTMHYAYSFDRKYPLNTLNQNIRERMVESYSRIPYNSNIDQMEFEGSSQCSTINELRRAILIESSNRIKKLLKENNRIFMLSVPTGGGKTNISMKLALNILKHDEAIKRLFYVFPYINIIEQNYKAIDNALFDKSLFPDKIGLVSDIYSRVYMDKFQGETDEDSISALKKMMIIRDDNFLNNCVNVITNVNFFDGIIKNGGNNRYKIANLCNSIVIIDEIQTLSDKNIRTFYDFIKETSRDLNIYYIIMSATLPSFNDFLDDVEVPQVIEDPRKYYTHPVFKRNEIVFKKDIKDINGIKELLIEEINKKYQTGNVKILVTLNVVDTSRKVYEELKSDNRFKEFSFYLLNSTTSSLRRKKMIEKIKDKTKEGRVIIVSTQSIEAGVDIDCDFGIRDYSILDSIEQISGRINRECNAQKADVSKLFVIKYKDGKLADSKKIYAGQERYKILINDKIDQECVEQILDYKQFDKYYKVLSGELEKVAKDYFDKNNKEIRDLHYQTINNTLDVIDDKLDKVDIFVCEDIPIESLSEYDQIKIESLINDPTIRKLEKGNKIISNGKIITENVYWIWKEILMSTDKFEDVYIRRKITSLLNQFIISITNVKNKTYDQDLSGYLLMGGFVKKDEQFDIILSTPAFSEYYSFADGLRSDKLKEELKTPSLGVII</sequence>
<dbReference type="EMBL" id="PQXF01000034">
    <property type="protein sequence ID" value="PXF58614.1"/>
    <property type="molecule type" value="Genomic_DNA"/>
</dbReference>
<evidence type="ECO:0000313" key="2">
    <source>
        <dbReference type="Proteomes" id="UP000248329"/>
    </source>
</evidence>
<proteinExistence type="predicted"/>
<protein>
    <submittedName>
        <fullName evidence="1">Uncharacterized protein</fullName>
    </submittedName>
</protein>
<organism evidence="1 2">
    <name type="scientific">Candidatus Methanogaster sp</name>
    <dbReference type="NCBI Taxonomy" id="3386292"/>
    <lineage>
        <taxon>Archaea</taxon>
        <taxon>Methanobacteriati</taxon>
        <taxon>Methanobacteriota</taxon>
        <taxon>Stenosarchaea group</taxon>
        <taxon>Methanomicrobia</taxon>
        <taxon>Methanosarcinales</taxon>
        <taxon>ANME-2 cluster</taxon>
        <taxon>Candidatus Methanogasteraceae</taxon>
        <taxon>Candidatus Methanogaster</taxon>
    </lineage>
</organism>
<gene>
    <name evidence="1" type="ORF">C4B59_12965</name>
</gene>
<comment type="caution">
    <text evidence="1">The sequence shown here is derived from an EMBL/GenBank/DDBJ whole genome shotgun (WGS) entry which is preliminary data.</text>
</comment>
<dbReference type="Proteomes" id="UP000248329">
    <property type="component" value="Unassembled WGS sequence"/>
</dbReference>
<evidence type="ECO:0000313" key="1">
    <source>
        <dbReference type="EMBL" id="PXF58614.1"/>
    </source>
</evidence>
<reference evidence="1" key="1">
    <citation type="submission" date="2018-01" db="EMBL/GenBank/DDBJ databases">
        <authorList>
            <person name="Krukenberg V."/>
        </authorList>
    </citation>
    <scope>NUCLEOTIDE SEQUENCE</scope>
    <source>
        <strain evidence="1">E20ANME2</strain>
    </source>
</reference>